<evidence type="ECO:0000256" key="3">
    <source>
        <dbReference type="ARBA" id="ARBA00022989"/>
    </source>
</evidence>
<dbReference type="AlphaFoldDB" id="A0A5N6YUJ0"/>
<reference evidence="6" key="1">
    <citation type="submission" date="2019-04" db="EMBL/GenBank/DDBJ databases">
        <title>Friends and foes A comparative genomics study of 23 Aspergillus species from section Flavi.</title>
        <authorList>
            <consortium name="DOE Joint Genome Institute"/>
            <person name="Kjaerbolling I."/>
            <person name="Vesth T."/>
            <person name="Frisvad J.C."/>
            <person name="Nybo J.L."/>
            <person name="Theobald S."/>
            <person name="Kildgaard S."/>
            <person name="Isbrandt T."/>
            <person name="Kuo A."/>
            <person name="Sato A."/>
            <person name="Lyhne E.K."/>
            <person name="Kogle M.E."/>
            <person name="Wiebenga A."/>
            <person name="Kun R.S."/>
            <person name="Lubbers R.J."/>
            <person name="Makela M.R."/>
            <person name="Barry K."/>
            <person name="Chovatia M."/>
            <person name="Clum A."/>
            <person name="Daum C."/>
            <person name="Haridas S."/>
            <person name="He G."/>
            <person name="LaButti K."/>
            <person name="Lipzen A."/>
            <person name="Mondo S."/>
            <person name="Riley R."/>
            <person name="Salamov A."/>
            <person name="Simmons B.A."/>
            <person name="Magnuson J.K."/>
            <person name="Henrissat B."/>
            <person name="Mortensen U.H."/>
            <person name="Larsen T.O."/>
            <person name="Devries R.P."/>
            <person name="Grigoriev I.V."/>
            <person name="Machida M."/>
            <person name="Baker S.E."/>
            <person name="Andersen M.R."/>
        </authorList>
    </citation>
    <scope>NUCLEOTIDE SEQUENCE</scope>
    <source>
        <strain evidence="6">CBS 117612</strain>
    </source>
</reference>
<dbReference type="InterPro" id="IPR036259">
    <property type="entry name" value="MFS_trans_sf"/>
</dbReference>
<evidence type="ECO:0000256" key="1">
    <source>
        <dbReference type="ARBA" id="ARBA00004141"/>
    </source>
</evidence>
<evidence type="ECO:0000256" key="5">
    <source>
        <dbReference type="SAM" id="Phobius"/>
    </source>
</evidence>
<dbReference type="Proteomes" id="UP000325558">
    <property type="component" value="Unassembled WGS sequence"/>
</dbReference>
<dbReference type="PANTHER" id="PTHR48022:SF64">
    <property type="entry name" value="MAJOR FACILITATOR SUPERFAMILY (MFS) PROFILE DOMAIN-CONTAINING PROTEIN"/>
    <property type="match status" value="1"/>
</dbReference>
<dbReference type="EMBL" id="ML737113">
    <property type="protein sequence ID" value="KAE8347290.1"/>
    <property type="molecule type" value="Genomic_DNA"/>
</dbReference>
<feature type="transmembrane region" description="Helical" evidence="5">
    <location>
        <begin position="197"/>
        <end position="215"/>
    </location>
</feature>
<dbReference type="InterPro" id="IPR005828">
    <property type="entry name" value="MFS_sugar_transport-like"/>
</dbReference>
<dbReference type="Pfam" id="PF00083">
    <property type="entry name" value="Sugar_tr"/>
    <property type="match status" value="1"/>
</dbReference>
<name>A0A5N6YUJ0_9EURO</name>
<dbReference type="PANTHER" id="PTHR48022">
    <property type="entry name" value="PLASTIDIC GLUCOSE TRANSPORTER 4"/>
    <property type="match status" value="1"/>
</dbReference>
<gene>
    <name evidence="6" type="ORF">BDV24DRAFT_157585</name>
</gene>
<dbReference type="Gene3D" id="1.20.1250.20">
    <property type="entry name" value="MFS general substrate transporter like domains"/>
    <property type="match status" value="1"/>
</dbReference>
<comment type="subcellular location">
    <subcellularLocation>
        <location evidence="1">Membrane</location>
        <topology evidence="1">Multi-pass membrane protein</topology>
    </subcellularLocation>
</comment>
<proteinExistence type="predicted"/>
<evidence type="ECO:0000256" key="4">
    <source>
        <dbReference type="ARBA" id="ARBA00023136"/>
    </source>
</evidence>
<dbReference type="InterPro" id="IPR050360">
    <property type="entry name" value="MFS_Sugar_Transporters"/>
</dbReference>
<keyword evidence="3 5" id="KW-1133">Transmembrane helix</keyword>
<evidence type="ECO:0000313" key="6">
    <source>
        <dbReference type="EMBL" id="KAE8347290.1"/>
    </source>
</evidence>
<feature type="transmembrane region" description="Helical" evidence="5">
    <location>
        <begin position="129"/>
        <end position="148"/>
    </location>
</feature>
<dbReference type="OrthoDB" id="4358694at2759"/>
<organism evidence="6">
    <name type="scientific">Aspergillus arachidicola</name>
    <dbReference type="NCBI Taxonomy" id="656916"/>
    <lineage>
        <taxon>Eukaryota</taxon>
        <taxon>Fungi</taxon>
        <taxon>Dikarya</taxon>
        <taxon>Ascomycota</taxon>
        <taxon>Pezizomycotina</taxon>
        <taxon>Eurotiomycetes</taxon>
        <taxon>Eurotiomycetidae</taxon>
        <taxon>Eurotiales</taxon>
        <taxon>Aspergillaceae</taxon>
        <taxon>Aspergillus</taxon>
        <taxon>Aspergillus subgen. Circumdati</taxon>
    </lineage>
</organism>
<keyword evidence="4 5" id="KW-0472">Membrane</keyword>
<keyword evidence="2 5" id="KW-0812">Transmembrane</keyword>
<evidence type="ECO:0000256" key="2">
    <source>
        <dbReference type="ARBA" id="ARBA00022692"/>
    </source>
</evidence>
<sequence length="229" mass="25639">MEYRATHINDRQFEKRWRDTSLCKLLAWQGIILISQMTTGYDECVGGSFQTTKPWIEGSSSIGITTTSQQTGINGGLPIWNLLSSLAGALLANKIGQRTLWLTSFIRMTFVNVPLTISSAMSSKKHSKGASYVVVVFLFVYDAAFNLANNPILYCYPTEILPFSIRPNGLSIQVAVSQVKLTVNQYVSPITLNRIGFYYYIFYLDMLVAGVSTFLPNRLEGDKTDCLWT</sequence>
<evidence type="ECO:0008006" key="7">
    <source>
        <dbReference type="Google" id="ProtNLM"/>
    </source>
</evidence>
<dbReference type="SUPFAM" id="SSF103473">
    <property type="entry name" value="MFS general substrate transporter"/>
    <property type="match status" value="1"/>
</dbReference>
<accession>A0A5N6YUJ0</accession>
<dbReference type="GO" id="GO:0005351">
    <property type="term" value="F:carbohydrate:proton symporter activity"/>
    <property type="evidence" value="ECO:0007669"/>
    <property type="project" value="TreeGrafter"/>
</dbReference>
<protein>
    <recommendedName>
        <fullName evidence="7">Sugar transporter</fullName>
    </recommendedName>
</protein>
<dbReference type="GO" id="GO:0016020">
    <property type="term" value="C:membrane"/>
    <property type="evidence" value="ECO:0007669"/>
    <property type="project" value="UniProtKB-SubCell"/>
</dbReference>